<reference evidence="1 2" key="1">
    <citation type="submission" date="2019-03" db="EMBL/GenBank/DDBJ databases">
        <title>First draft genome of Liparis tanakae, snailfish: a comprehensive survey of snailfish specific genes.</title>
        <authorList>
            <person name="Kim W."/>
            <person name="Song I."/>
            <person name="Jeong J.-H."/>
            <person name="Kim D."/>
            <person name="Kim S."/>
            <person name="Ryu S."/>
            <person name="Song J.Y."/>
            <person name="Lee S.K."/>
        </authorList>
    </citation>
    <scope>NUCLEOTIDE SEQUENCE [LARGE SCALE GENOMIC DNA]</scope>
    <source>
        <tissue evidence="1">Muscle</tissue>
    </source>
</reference>
<keyword evidence="2" id="KW-1185">Reference proteome</keyword>
<proteinExistence type="predicted"/>
<dbReference type="EMBL" id="SRLO01000067">
    <property type="protein sequence ID" value="TNN79155.1"/>
    <property type="molecule type" value="Genomic_DNA"/>
</dbReference>
<dbReference type="AlphaFoldDB" id="A0A4Z2IMS6"/>
<organism evidence="1 2">
    <name type="scientific">Liparis tanakae</name>
    <name type="common">Tanaka's snailfish</name>
    <dbReference type="NCBI Taxonomy" id="230148"/>
    <lineage>
        <taxon>Eukaryota</taxon>
        <taxon>Metazoa</taxon>
        <taxon>Chordata</taxon>
        <taxon>Craniata</taxon>
        <taxon>Vertebrata</taxon>
        <taxon>Euteleostomi</taxon>
        <taxon>Actinopterygii</taxon>
        <taxon>Neopterygii</taxon>
        <taxon>Teleostei</taxon>
        <taxon>Neoteleostei</taxon>
        <taxon>Acanthomorphata</taxon>
        <taxon>Eupercaria</taxon>
        <taxon>Perciformes</taxon>
        <taxon>Cottioidei</taxon>
        <taxon>Cottales</taxon>
        <taxon>Liparidae</taxon>
        <taxon>Liparis</taxon>
    </lineage>
</organism>
<sequence length="160" mass="17883">MSVFHFSTQQTLNALPHSDRTIQLGAEAEKGTGSQQNDPLYSRRAHARAEKTLKTDRPDKAPPEPRRQSVYAALTISRRNHLHGGQMRPSPVICWLASRVTGDWLGQKEEEKKGGRRGGCYQLDSEPNHAAVQRSRMQAGVAQSQCVAPVRRVNKRGNLY</sequence>
<accession>A0A4Z2IMS6</accession>
<protein>
    <submittedName>
        <fullName evidence="1">Uncharacterized protein</fullName>
    </submittedName>
</protein>
<name>A0A4Z2IMS6_9TELE</name>
<evidence type="ECO:0000313" key="1">
    <source>
        <dbReference type="EMBL" id="TNN79155.1"/>
    </source>
</evidence>
<dbReference type="Proteomes" id="UP000314294">
    <property type="component" value="Unassembled WGS sequence"/>
</dbReference>
<comment type="caution">
    <text evidence="1">The sequence shown here is derived from an EMBL/GenBank/DDBJ whole genome shotgun (WGS) entry which is preliminary data.</text>
</comment>
<evidence type="ECO:0000313" key="2">
    <source>
        <dbReference type="Proteomes" id="UP000314294"/>
    </source>
</evidence>
<gene>
    <name evidence="1" type="ORF">EYF80_010603</name>
</gene>